<evidence type="ECO:0000313" key="3">
    <source>
        <dbReference type="Proteomes" id="UP000557717"/>
    </source>
</evidence>
<sequence length="524" mass="56261">MKPILRPSRLLAVSCLLVVSSPLRAEVLFSDDLDDPNGTELPGKLPDVGLAWSQNDGSVLTVQDGAIDTRGAARLIFADFADTFDGAERVLKLTVDFTFLSDNDGYAGVSLYDGDQELIFLGELAGQHDSIGMEGAPVLERAVASMPLTPGIVTLTYDYDTGRTRLYAGDDLTEPPVAAAQYTAGLEFDRIRIANGNNGDVAVGSLVVETLPKGPPSVELFTADRIISRQGEEPVIDWETSFADEITITPGVETGNASFGSTPVALAVGDTELTITAGDSESGVTATSTLVLRSVVGGEMNFRYVRFTPVTTRDAAADFVQLSEFEFYDELGFLVVPVAVTNPGGVNPVPEEGPESLLDGDPTTKWVDDAKAPVVFDFGSVAPGVTEYAMGTAGNLPGWDPVRYYMEGSADGESWTLIENMTAFDLPVPTNRQSYTDFIPFPGESVIPLPVAFELVDWSVDRLLEEVTLSWQGGVGQSYRITASEDLLDWSEVLESGIPGEVGLTTKTVPFEGSEQRFFRVEEE</sequence>
<keyword evidence="3" id="KW-1185">Reference proteome</keyword>
<evidence type="ECO:0000256" key="1">
    <source>
        <dbReference type="SAM" id="SignalP"/>
    </source>
</evidence>
<dbReference type="AlphaFoldDB" id="A0A840UWP6"/>
<protein>
    <recommendedName>
        <fullName evidence="4">F5/8 type C domain-containing protein</fullName>
    </recommendedName>
</protein>
<dbReference type="Proteomes" id="UP000557717">
    <property type="component" value="Unassembled WGS sequence"/>
</dbReference>
<dbReference type="InterPro" id="IPR008979">
    <property type="entry name" value="Galactose-bd-like_sf"/>
</dbReference>
<comment type="caution">
    <text evidence="2">The sequence shown here is derived from an EMBL/GenBank/DDBJ whole genome shotgun (WGS) entry which is preliminary data.</text>
</comment>
<keyword evidence="1" id="KW-0732">Signal</keyword>
<proteinExistence type="predicted"/>
<reference evidence="2 3" key="1">
    <citation type="submission" date="2020-08" db="EMBL/GenBank/DDBJ databases">
        <title>Genomic Encyclopedia of Type Strains, Phase IV (KMG-IV): sequencing the most valuable type-strain genomes for metagenomic binning, comparative biology and taxonomic classification.</title>
        <authorList>
            <person name="Goeker M."/>
        </authorList>
    </citation>
    <scope>NUCLEOTIDE SEQUENCE [LARGE SCALE GENOMIC DNA]</scope>
    <source>
        <strain evidence="2 3">YC6886</strain>
    </source>
</reference>
<feature type="chain" id="PRO_5032462114" description="F5/8 type C domain-containing protein" evidence="1">
    <location>
        <begin position="26"/>
        <end position="524"/>
    </location>
</feature>
<evidence type="ECO:0008006" key="4">
    <source>
        <dbReference type="Google" id="ProtNLM"/>
    </source>
</evidence>
<dbReference type="RefSeq" id="WP_184015341.1">
    <property type="nucleotide sequence ID" value="NZ_JACHFD010000002.1"/>
</dbReference>
<feature type="signal peptide" evidence="1">
    <location>
        <begin position="1"/>
        <end position="25"/>
    </location>
</feature>
<dbReference type="EMBL" id="JACHFD010000002">
    <property type="protein sequence ID" value="MBB5350202.1"/>
    <property type="molecule type" value="Genomic_DNA"/>
</dbReference>
<accession>A0A840UWP6</accession>
<dbReference type="Gene3D" id="2.60.120.260">
    <property type="entry name" value="Galactose-binding domain-like"/>
    <property type="match status" value="1"/>
</dbReference>
<gene>
    <name evidence="2" type="ORF">HNR46_000426</name>
</gene>
<evidence type="ECO:0000313" key="2">
    <source>
        <dbReference type="EMBL" id="MBB5350202.1"/>
    </source>
</evidence>
<name>A0A840UWP6_9BACT</name>
<dbReference type="SUPFAM" id="SSF49785">
    <property type="entry name" value="Galactose-binding domain-like"/>
    <property type="match status" value="1"/>
</dbReference>
<organism evidence="2 3">
    <name type="scientific">Haloferula luteola</name>
    <dbReference type="NCBI Taxonomy" id="595692"/>
    <lineage>
        <taxon>Bacteria</taxon>
        <taxon>Pseudomonadati</taxon>
        <taxon>Verrucomicrobiota</taxon>
        <taxon>Verrucomicrobiia</taxon>
        <taxon>Verrucomicrobiales</taxon>
        <taxon>Verrucomicrobiaceae</taxon>
        <taxon>Haloferula</taxon>
    </lineage>
</organism>